<feature type="region of interest" description="Disordered" evidence="1">
    <location>
        <begin position="1"/>
        <end position="24"/>
    </location>
</feature>
<dbReference type="InterPro" id="IPR021889">
    <property type="entry name" value="DUF3500"/>
</dbReference>
<sequence>MSVDHNPDTAPPRPGTPASVPLPRARGAMPVVDGILHADLLPPEPAFELTAAIRGQAEPYVGITADGTPTPGLYRLDDTGHRPVAAVEAAEAYLASLAPYERHVARLPMDSPQWRLWTNAIPTWVPKGMRLERLTVPRREAALAVMEASLSREGYALVRDAMRLNGALGELIDDYHDTLTEFTYWFTVFGEPTSGEPWGWQLMGHHVDVHCVFIGSQLVMAPVFLGAEPTSCDTGRYAGTRAFDDETGQGLRFRRSLTEQQESSFLLSRSVAAADLPPELAGPWNGRHLAGAGRDNLILPPEGINGAELTAVQQDLLLDLVRVYLRRLPSVHAERKLEDVARHLDDTHFVWRGGHDDICAFYYRVHSPVLLLEYDNHPGVFLGNEEPARYHVHTIVREPNGNDYGKNLLAQHYAAHHTPGSSH</sequence>
<accession>A0ABV5N795</accession>
<dbReference type="Proteomes" id="UP001589709">
    <property type="component" value="Unassembled WGS sequence"/>
</dbReference>
<name>A0ABV5N795_9ACTN</name>
<reference evidence="2 3" key="1">
    <citation type="submission" date="2024-09" db="EMBL/GenBank/DDBJ databases">
        <authorList>
            <person name="Sun Q."/>
            <person name="Mori K."/>
        </authorList>
    </citation>
    <scope>NUCLEOTIDE SEQUENCE [LARGE SCALE GENOMIC DNA]</scope>
    <source>
        <strain evidence="2 3">JCM 6917</strain>
    </source>
</reference>
<gene>
    <name evidence="2" type="ORF">ACFF45_26400</name>
</gene>
<dbReference type="PANTHER" id="PTHR37489">
    <property type="entry name" value="DUF3500 DOMAIN-CONTAINING PROTEIN"/>
    <property type="match status" value="1"/>
</dbReference>
<comment type="caution">
    <text evidence="2">The sequence shown here is derived from an EMBL/GenBank/DDBJ whole genome shotgun (WGS) entry which is preliminary data.</text>
</comment>
<organism evidence="2 3">
    <name type="scientific">Streptomyces cinereospinus</name>
    <dbReference type="NCBI Taxonomy" id="285561"/>
    <lineage>
        <taxon>Bacteria</taxon>
        <taxon>Bacillati</taxon>
        <taxon>Actinomycetota</taxon>
        <taxon>Actinomycetes</taxon>
        <taxon>Kitasatosporales</taxon>
        <taxon>Streptomycetaceae</taxon>
        <taxon>Streptomyces</taxon>
    </lineage>
</organism>
<evidence type="ECO:0000313" key="3">
    <source>
        <dbReference type="Proteomes" id="UP001589709"/>
    </source>
</evidence>
<dbReference type="RefSeq" id="WP_381348983.1">
    <property type="nucleotide sequence ID" value="NZ_JBHMCY010000061.1"/>
</dbReference>
<evidence type="ECO:0000256" key="1">
    <source>
        <dbReference type="SAM" id="MobiDB-lite"/>
    </source>
</evidence>
<proteinExistence type="predicted"/>
<dbReference type="EMBL" id="JBHMCY010000061">
    <property type="protein sequence ID" value="MFB9466144.1"/>
    <property type="molecule type" value="Genomic_DNA"/>
</dbReference>
<evidence type="ECO:0000313" key="2">
    <source>
        <dbReference type="EMBL" id="MFB9466144.1"/>
    </source>
</evidence>
<keyword evidence="3" id="KW-1185">Reference proteome</keyword>
<dbReference type="PANTHER" id="PTHR37489:SF1">
    <property type="entry name" value="DUF3500 DOMAIN-CONTAINING PROTEIN"/>
    <property type="match status" value="1"/>
</dbReference>
<dbReference type="Pfam" id="PF12006">
    <property type="entry name" value="DUF3500"/>
    <property type="match status" value="1"/>
</dbReference>
<protein>
    <submittedName>
        <fullName evidence="2">DUF3500 domain-containing protein</fullName>
    </submittedName>
</protein>